<protein>
    <submittedName>
        <fullName evidence="1">Uncharacterized protein</fullName>
    </submittedName>
</protein>
<dbReference type="AlphaFoldDB" id="A0A8S1T150"/>
<gene>
    <name evidence="1" type="ORF">POCTA_138.1.T0190225</name>
</gene>
<accession>A0A8S1T150</accession>
<reference evidence="1" key="1">
    <citation type="submission" date="2021-01" db="EMBL/GenBank/DDBJ databases">
        <authorList>
            <consortium name="Genoscope - CEA"/>
            <person name="William W."/>
        </authorList>
    </citation>
    <scope>NUCLEOTIDE SEQUENCE</scope>
</reference>
<sequence length="54" mass="6284">MPDNLTDEAKQALSKSGFFVYDQYKDEFKELPFLDPYDQTVAVFIKDNGRMGLF</sequence>
<comment type="caution">
    <text evidence="1">The sequence shown here is derived from an EMBL/GenBank/DDBJ whole genome shotgun (WGS) entry which is preliminary data.</text>
</comment>
<evidence type="ECO:0000313" key="2">
    <source>
        <dbReference type="Proteomes" id="UP000683925"/>
    </source>
</evidence>
<organism evidence="1 2">
    <name type="scientific">Paramecium octaurelia</name>
    <dbReference type="NCBI Taxonomy" id="43137"/>
    <lineage>
        <taxon>Eukaryota</taxon>
        <taxon>Sar</taxon>
        <taxon>Alveolata</taxon>
        <taxon>Ciliophora</taxon>
        <taxon>Intramacronucleata</taxon>
        <taxon>Oligohymenophorea</taxon>
        <taxon>Peniculida</taxon>
        <taxon>Parameciidae</taxon>
        <taxon>Paramecium</taxon>
    </lineage>
</organism>
<keyword evidence="2" id="KW-1185">Reference proteome</keyword>
<evidence type="ECO:0000313" key="1">
    <source>
        <dbReference type="EMBL" id="CAD8147025.1"/>
    </source>
</evidence>
<dbReference type="Proteomes" id="UP000683925">
    <property type="component" value="Unassembled WGS sequence"/>
</dbReference>
<dbReference type="EMBL" id="CAJJDP010000019">
    <property type="protein sequence ID" value="CAD8147025.1"/>
    <property type="molecule type" value="Genomic_DNA"/>
</dbReference>
<name>A0A8S1T150_PAROT</name>
<proteinExistence type="predicted"/>